<name>A0ABQ9LLW1_HEVBR</name>
<dbReference type="PIRSF" id="PIRSF003085">
    <property type="entry name" value="CMAS"/>
    <property type="match status" value="1"/>
</dbReference>
<dbReference type="SUPFAM" id="SSF53335">
    <property type="entry name" value="S-adenosyl-L-methionine-dependent methyltransferases"/>
    <property type="match status" value="1"/>
</dbReference>
<keyword evidence="1" id="KW-0812">Transmembrane</keyword>
<dbReference type="PANTHER" id="PTHR43675:SF25">
    <property type="entry name" value="CYCLOPROPANE FATTY ACID SYNTHASE"/>
    <property type="match status" value="1"/>
</dbReference>
<evidence type="ECO:0000313" key="2">
    <source>
        <dbReference type="EMBL" id="KAJ9168961.1"/>
    </source>
</evidence>
<feature type="transmembrane region" description="Helical" evidence="1">
    <location>
        <begin position="367"/>
        <end position="387"/>
    </location>
</feature>
<evidence type="ECO:0000256" key="1">
    <source>
        <dbReference type="SAM" id="Phobius"/>
    </source>
</evidence>
<reference evidence="2" key="1">
    <citation type="journal article" date="2023" name="Plant Biotechnol. J.">
        <title>Chromosome-level wild Hevea brasiliensis genome provides new tools for genomic-assisted breeding and valuable loci to elevate rubber yield.</title>
        <authorList>
            <person name="Cheng H."/>
            <person name="Song X."/>
            <person name="Hu Y."/>
            <person name="Wu T."/>
            <person name="Yang Q."/>
            <person name="An Z."/>
            <person name="Feng S."/>
            <person name="Deng Z."/>
            <person name="Wu W."/>
            <person name="Zeng X."/>
            <person name="Tu M."/>
            <person name="Wang X."/>
            <person name="Huang H."/>
        </authorList>
    </citation>
    <scope>NUCLEOTIDE SEQUENCE</scope>
    <source>
        <strain evidence="2">MT/VB/25A 57/8</strain>
    </source>
</reference>
<proteinExistence type="predicted"/>
<gene>
    <name evidence="2" type="ORF">P3X46_020434</name>
</gene>
<dbReference type="InterPro" id="IPR026669">
    <property type="entry name" value="Arsenite_MeTrfase-like"/>
</dbReference>
<comment type="caution">
    <text evidence="2">The sequence shown here is derived from an EMBL/GenBank/DDBJ whole genome shotgun (WGS) entry which is preliminary data.</text>
</comment>
<keyword evidence="1" id="KW-1133">Transmembrane helix</keyword>
<evidence type="ECO:0008006" key="4">
    <source>
        <dbReference type="Google" id="ProtNLM"/>
    </source>
</evidence>
<dbReference type="CDD" id="cd02440">
    <property type="entry name" value="AdoMet_MTases"/>
    <property type="match status" value="1"/>
</dbReference>
<dbReference type="PANTHER" id="PTHR43675">
    <property type="entry name" value="ARSENITE METHYLTRANSFERASE"/>
    <property type="match status" value="1"/>
</dbReference>
<protein>
    <recommendedName>
        <fullName evidence="4">Cyclopropane-fatty-acyl-phospholipid synthase</fullName>
    </recommendedName>
</protein>
<accession>A0ABQ9LLW1</accession>
<evidence type="ECO:0000313" key="3">
    <source>
        <dbReference type="Proteomes" id="UP001174677"/>
    </source>
</evidence>
<organism evidence="2 3">
    <name type="scientific">Hevea brasiliensis</name>
    <name type="common">Para rubber tree</name>
    <name type="synonym">Siphonia brasiliensis</name>
    <dbReference type="NCBI Taxonomy" id="3981"/>
    <lineage>
        <taxon>Eukaryota</taxon>
        <taxon>Viridiplantae</taxon>
        <taxon>Streptophyta</taxon>
        <taxon>Embryophyta</taxon>
        <taxon>Tracheophyta</taxon>
        <taxon>Spermatophyta</taxon>
        <taxon>Magnoliopsida</taxon>
        <taxon>eudicotyledons</taxon>
        <taxon>Gunneridae</taxon>
        <taxon>Pentapetalae</taxon>
        <taxon>rosids</taxon>
        <taxon>fabids</taxon>
        <taxon>Malpighiales</taxon>
        <taxon>Euphorbiaceae</taxon>
        <taxon>Crotonoideae</taxon>
        <taxon>Micrandreae</taxon>
        <taxon>Hevea</taxon>
    </lineage>
</organism>
<dbReference type="InterPro" id="IPR029063">
    <property type="entry name" value="SAM-dependent_MTases_sf"/>
</dbReference>
<dbReference type="Proteomes" id="UP001174677">
    <property type="component" value="Chromosome 11"/>
</dbReference>
<dbReference type="Gene3D" id="3.40.50.150">
    <property type="entry name" value="Vaccinia Virus protein VP39"/>
    <property type="match status" value="1"/>
</dbReference>
<dbReference type="EMBL" id="JARPOI010000011">
    <property type="protein sequence ID" value="KAJ9168961.1"/>
    <property type="molecule type" value="Genomic_DNA"/>
</dbReference>
<sequence length="396" mass="45438">MELSLLEAVARRFVTGFLGRFISSGCLILEEEGGTSFIFEGTSKKCSLKVVMRVHNPQFYWKVMTWADIGLADAYMNGDFSFPDTDEGLLNLILVLIANREANKSVSKLNKKRGWWTPLLFTSGITSAIAFLKHVLNQNTLAQARRNISHHYDMSNEIFAMFLGETMAYSCAIFKTEDEDLNTAQLRKYSLLIEKAQINKEHEVLEIGCGWGGLAIEVVKQTGCNYTGISLSKEQLKFAEMKVKEANLQDRVRFLLCDYRELPETYKYDRILSCEMVEHVGHEYMEEFFGCCESILAEDGILFYRRTSGFVTEHIFPGGCLPSLTRITSAMGAASKLRVESVENIGRHLYRTMKCWRKSFLENRRELIYIFSYFYQPSTPVIIIIIISTQYKGWPW</sequence>
<keyword evidence="1" id="KW-0472">Membrane</keyword>
<dbReference type="Pfam" id="PF02353">
    <property type="entry name" value="CMAS"/>
    <property type="match status" value="1"/>
</dbReference>
<dbReference type="InterPro" id="IPR003333">
    <property type="entry name" value="CMAS"/>
</dbReference>
<feature type="transmembrane region" description="Helical" evidence="1">
    <location>
        <begin position="115"/>
        <end position="136"/>
    </location>
</feature>
<keyword evidence="3" id="KW-1185">Reference proteome</keyword>